<keyword evidence="2" id="KW-0472">Membrane</keyword>
<feature type="transmembrane region" description="Helical" evidence="2">
    <location>
        <begin position="48"/>
        <end position="68"/>
    </location>
</feature>
<feature type="compositionally biased region" description="Acidic residues" evidence="1">
    <location>
        <begin position="1"/>
        <end position="11"/>
    </location>
</feature>
<dbReference type="GeneID" id="87944518"/>
<organism evidence="3 4">
    <name type="scientific">Colletotrichum destructivum</name>
    <dbReference type="NCBI Taxonomy" id="34406"/>
    <lineage>
        <taxon>Eukaryota</taxon>
        <taxon>Fungi</taxon>
        <taxon>Dikarya</taxon>
        <taxon>Ascomycota</taxon>
        <taxon>Pezizomycotina</taxon>
        <taxon>Sordariomycetes</taxon>
        <taxon>Hypocreomycetidae</taxon>
        <taxon>Glomerellales</taxon>
        <taxon>Glomerellaceae</taxon>
        <taxon>Colletotrichum</taxon>
        <taxon>Colletotrichum destructivum species complex</taxon>
    </lineage>
</organism>
<dbReference type="EMBL" id="CP137309">
    <property type="protein sequence ID" value="WQF83001.1"/>
    <property type="molecule type" value="Genomic_DNA"/>
</dbReference>
<dbReference type="RefSeq" id="XP_062780225.1">
    <property type="nucleotide sequence ID" value="XM_062924174.1"/>
</dbReference>
<sequence>MLLEGESEPFLEETKNHSPGRKHSILNTRFLGRKDVLKRCSAALHHPIATHVVVFLITSLVWGGLFLATRAPLFIHHDYHTSHESAEHTQTTKEHDNITTKSRLLTCGSSTAEAKSLNCHYDILANHWIPEVCMDHDAIEEYKTDGSWFGFADENRTELLTIDTMSEMEFYYTSERDHIVHCAMLWRKQFWAFYEERVALDTIIASVEHTMHCSQFLIDMSDKGPDYRNMPIKTWVGHAGCWLRD</sequence>
<evidence type="ECO:0000313" key="4">
    <source>
        <dbReference type="Proteomes" id="UP001322277"/>
    </source>
</evidence>
<protein>
    <recommendedName>
        <fullName evidence="5">Major facilitator superfamily transporter</fullName>
    </recommendedName>
</protein>
<evidence type="ECO:0000256" key="2">
    <source>
        <dbReference type="SAM" id="Phobius"/>
    </source>
</evidence>
<keyword evidence="2" id="KW-1133">Transmembrane helix</keyword>
<dbReference type="KEGG" id="cdet:87944518"/>
<dbReference type="InterPro" id="IPR053008">
    <property type="entry name" value="Phomopsin_biosynth_assoc"/>
</dbReference>
<name>A0AAX4IHZ3_9PEZI</name>
<evidence type="ECO:0000313" key="3">
    <source>
        <dbReference type="EMBL" id="WQF83001.1"/>
    </source>
</evidence>
<proteinExistence type="predicted"/>
<accession>A0AAX4IHZ3</accession>
<dbReference type="Proteomes" id="UP001322277">
    <property type="component" value="Chromosome 5"/>
</dbReference>
<gene>
    <name evidence="3" type="ORF">CDEST_08015</name>
</gene>
<reference evidence="4" key="1">
    <citation type="journal article" date="2023" name="bioRxiv">
        <title>Complete genome of the Medicago anthracnose fungus, Colletotrichum destructivum, reveals a mini-chromosome-like region within a core chromosome.</title>
        <authorList>
            <person name="Lapalu N."/>
            <person name="Simon A."/>
            <person name="Lu A."/>
            <person name="Plaumann P.-L."/>
            <person name="Amselem J."/>
            <person name="Pigne S."/>
            <person name="Auger A."/>
            <person name="Koch C."/>
            <person name="Dallery J.-F."/>
            <person name="O'Connell R.J."/>
        </authorList>
    </citation>
    <scope>NUCLEOTIDE SEQUENCE [LARGE SCALE GENOMIC DNA]</scope>
    <source>
        <strain evidence="4">CBS 520.97</strain>
    </source>
</reference>
<keyword evidence="2" id="KW-0812">Transmembrane</keyword>
<feature type="region of interest" description="Disordered" evidence="1">
    <location>
        <begin position="1"/>
        <end position="22"/>
    </location>
</feature>
<dbReference type="PANTHER" id="PTHR35896:SF3">
    <property type="entry name" value="MAJOR FACILITATOR SUPERFAMILY TRANSPORTER"/>
    <property type="match status" value="1"/>
</dbReference>
<dbReference type="AlphaFoldDB" id="A0AAX4IHZ3"/>
<keyword evidence="4" id="KW-1185">Reference proteome</keyword>
<dbReference type="PANTHER" id="PTHR35896">
    <property type="entry name" value="IG-LIKE DOMAIN-CONTAINING PROTEIN"/>
    <property type="match status" value="1"/>
</dbReference>
<evidence type="ECO:0000256" key="1">
    <source>
        <dbReference type="SAM" id="MobiDB-lite"/>
    </source>
</evidence>
<evidence type="ECO:0008006" key="5">
    <source>
        <dbReference type="Google" id="ProtNLM"/>
    </source>
</evidence>